<feature type="region of interest" description="Disordered" evidence="2">
    <location>
        <begin position="512"/>
        <end position="541"/>
    </location>
</feature>
<dbReference type="OrthoDB" id="2424936at2759"/>
<accession>A0A9P6QYW5</accession>
<protein>
    <submittedName>
        <fullName evidence="3">Uncharacterized protein</fullName>
    </submittedName>
</protein>
<sequence>MPTPLPVLDIRTLLPAGFGVRDQYLCTLLPVTPLPVWLEEHLEDEKARTTSDLFKLLSQAHLEFMYVRTLRPARPQLARAEETHSIWAKAMPLLKLDDAFKAPDGYSHTISTHIRQFTTSVSNLWEGPTYYRSLEYLIRILLRIHLAPEREKRQQDRAARGHQRLRQQKEVVEASIFKISRSTWRWKMARLWDKLAITFDSNKPKRVQAILRQLYHLQAQEPTASGGNLPNLEQQLIRISGKTLDQCSCADDATCSASVEITATDLSQQVELNADGEAKDDDFADLEDLGDLDELDDLDDADDTANDVKDSSAPRLRALQCVLKMLLESPSISSPVDKNYVAKTAHKGKTFTDNECSIVARLFNLLQKYVPKRRRDDNGHTSPPLGHVALRAPVVMIANAVMRATHYTKFSQTISPQISMGTTQALCMGAREVYETFCGSRAGRFDIKDAGGTPITTTTKATSSAELKKATFGAFLDLNKIENICRQYGLRFANRVTFVDKRTIIITGHVIPHGSDRRGHPVRSHYDERKKGRSKRQQGRDWVGEFNKTGLTKEHIEQCSLKAAEDLADAKANIKKLRKDLANRETTQTTASRALAEAKRTAVAVSTSSTSQHSLDVADSTAATSDHIKNCYKVLQHARQEVRSVRVAAFPQEEALRHLSYQSYYWNKLLIAARSTHKMKGTDKTSSPQTLTEVTWTQCRVEDTTDLLNINQLCNSPRGRVVFGGTDYGVCKMSVTVPQTMEDIEQHLGRYQALVKGKLSGHFSFALGEKVSC</sequence>
<dbReference type="Proteomes" id="UP000738325">
    <property type="component" value="Unassembled WGS sequence"/>
</dbReference>
<gene>
    <name evidence="3" type="ORF">BGZ99_002171</name>
</gene>
<reference evidence="3" key="1">
    <citation type="journal article" date="2020" name="Fungal Divers.">
        <title>Resolving the Mortierellaceae phylogeny through synthesis of multi-gene phylogenetics and phylogenomics.</title>
        <authorList>
            <person name="Vandepol N."/>
            <person name="Liber J."/>
            <person name="Desiro A."/>
            <person name="Na H."/>
            <person name="Kennedy M."/>
            <person name="Barry K."/>
            <person name="Grigoriev I.V."/>
            <person name="Miller A.N."/>
            <person name="O'Donnell K."/>
            <person name="Stajich J.E."/>
            <person name="Bonito G."/>
        </authorList>
    </citation>
    <scope>NUCLEOTIDE SEQUENCE</scope>
    <source>
        <strain evidence="3">REB-010B</strain>
    </source>
</reference>
<evidence type="ECO:0000313" key="4">
    <source>
        <dbReference type="Proteomes" id="UP000738325"/>
    </source>
</evidence>
<keyword evidence="1" id="KW-0175">Coiled coil</keyword>
<feature type="compositionally biased region" description="Basic and acidic residues" evidence="2">
    <location>
        <begin position="514"/>
        <end position="530"/>
    </location>
</feature>
<organism evidence="3 4">
    <name type="scientific">Dissophora globulifera</name>
    <dbReference type="NCBI Taxonomy" id="979702"/>
    <lineage>
        <taxon>Eukaryota</taxon>
        <taxon>Fungi</taxon>
        <taxon>Fungi incertae sedis</taxon>
        <taxon>Mucoromycota</taxon>
        <taxon>Mortierellomycotina</taxon>
        <taxon>Mortierellomycetes</taxon>
        <taxon>Mortierellales</taxon>
        <taxon>Mortierellaceae</taxon>
        <taxon>Dissophora</taxon>
    </lineage>
</organism>
<keyword evidence="4" id="KW-1185">Reference proteome</keyword>
<evidence type="ECO:0000256" key="1">
    <source>
        <dbReference type="SAM" id="Coils"/>
    </source>
</evidence>
<dbReference type="EMBL" id="JAAAIP010001615">
    <property type="protein sequence ID" value="KAG0305201.1"/>
    <property type="molecule type" value="Genomic_DNA"/>
</dbReference>
<name>A0A9P6QYW5_9FUNG</name>
<comment type="caution">
    <text evidence="3">The sequence shown here is derived from an EMBL/GenBank/DDBJ whole genome shotgun (WGS) entry which is preliminary data.</text>
</comment>
<evidence type="ECO:0000313" key="3">
    <source>
        <dbReference type="EMBL" id="KAG0305201.1"/>
    </source>
</evidence>
<proteinExistence type="predicted"/>
<feature type="coiled-coil region" evidence="1">
    <location>
        <begin position="560"/>
        <end position="587"/>
    </location>
</feature>
<evidence type="ECO:0000256" key="2">
    <source>
        <dbReference type="SAM" id="MobiDB-lite"/>
    </source>
</evidence>
<dbReference type="AlphaFoldDB" id="A0A9P6QYW5"/>